<dbReference type="GO" id="GO:0016020">
    <property type="term" value="C:membrane"/>
    <property type="evidence" value="ECO:0007669"/>
    <property type="project" value="UniProtKB-SubCell"/>
</dbReference>
<accession>A0A420WDH2</accession>
<dbReference type="Pfam" id="PF04932">
    <property type="entry name" value="Wzy_C"/>
    <property type="match status" value="1"/>
</dbReference>
<dbReference type="AlphaFoldDB" id="A0A420WDH2"/>
<dbReference type="InParanoid" id="A0A420WDH2"/>
<evidence type="ECO:0000256" key="3">
    <source>
        <dbReference type="ARBA" id="ARBA00022989"/>
    </source>
</evidence>
<evidence type="ECO:0000256" key="4">
    <source>
        <dbReference type="ARBA" id="ARBA00023136"/>
    </source>
</evidence>
<evidence type="ECO:0000256" key="2">
    <source>
        <dbReference type="ARBA" id="ARBA00022692"/>
    </source>
</evidence>
<dbReference type="Proteomes" id="UP000282211">
    <property type="component" value="Unassembled WGS sequence"/>
</dbReference>
<feature type="domain" description="O-antigen ligase-related" evidence="6">
    <location>
        <begin position="239"/>
        <end position="381"/>
    </location>
</feature>
<keyword evidence="7" id="KW-0436">Ligase</keyword>
<dbReference type="PANTHER" id="PTHR37422:SF13">
    <property type="entry name" value="LIPOPOLYSACCHARIDE BIOSYNTHESIS PROTEIN PA4999-RELATED"/>
    <property type="match status" value="1"/>
</dbReference>
<dbReference type="GO" id="GO:0016874">
    <property type="term" value="F:ligase activity"/>
    <property type="evidence" value="ECO:0007669"/>
    <property type="project" value="UniProtKB-KW"/>
</dbReference>
<name>A0A420WDH2_9PROT</name>
<dbReference type="PANTHER" id="PTHR37422">
    <property type="entry name" value="TEICHURONIC ACID BIOSYNTHESIS PROTEIN TUAE"/>
    <property type="match status" value="1"/>
</dbReference>
<evidence type="ECO:0000256" key="5">
    <source>
        <dbReference type="SAM" id="Phobius"/>
    </source>
</evidence>
<evidence type="ECO:0000256" key="1">
    <source>
        <dbReference type="ARBA" id="ARBA00004141"/>
    </source>
</evidence>
<evidence type="ECO:0000313" key="8">
    <source>
        <dbReference type="Proteomes" id="UP000282211"/>
    </source>
</evidence>
<organism evidence="7 8">
    <name type="scientific">Litorimonas taeanensis</name>
    <dbReference type="NCBI Taxonomy" id="568099"/>
    <lineage>
        <taxon>Bacteria</taxon>
        <taxon>Pseudomonadati</taxon>
        <taxon>Pseudomonadota</taxon>
        <taxon>Alphaproteobacteria</taxon>
        <taxon>Maricaulales</taxon>
        <taxon>Robiginitomaculaceae</taxon>
    </lineage>
</organism>
<feature type="transmembrane region" description="Helical" evidence="5">
    <location>
        <begin position="373"/>
        <end position="393"/>
    </location>
</feature>
<proteinExistence type="predicted"/>
<evidence type="ECO:0000313" key="7">
    <source>
        <dbReference type="EMBL" id="RKQ69084.1"/>
    </source>
</evidence>
<evidence type="ECO:0000259" key="6">
    <source>
        <dbReference type="Pfam" id="PF04932"/>
    </source>
</evidence>
<dbReference type="OrthoDB" id="7628239at2"/>
<dbReference type="RefSeq" id="WP_121101157.1">
    <property type="nucleotide sequence ID" value="NZ_RBII01000002.1"/>
</dbReference>
<dbReference type="InterPro" id="IPR051533">
    <property type="entry name" value="WaaL-like"/>
</dbReference>
<feature type="transmembrane region" description="Helical" evidence="5">
    <location>
        <begin position="65"/>
        <end position="85"/>
    </location>
</feature>
<reference evidence="7 8" key="1">
    <citation type="submission" date="2018-10" db="EMBL/GenBank/DDBJ databases">
        <title>Genomic Encyclopedia of Type Strains, Phase IV (KMG-IV): sequencing the most valuable type-strain genomes for metagenomic binning, comparative biology and taxonomic classification.</title>
        <authorList>
            <person name="Goeker M."/>
        </authorList>
    </citation>
    <scope>NUCLEOTIDE SEQUENCE [LARGE SCALE GENOMIC DNA]</scope>
    <source>
        <strain evidence="7 8">DSM 22008</strain>
    </source>
</reference>
<keyword evidence="4 5" id="KW-0472">Membrane</keyword>
<sequence length="447" mass="49269">MRLRRFNSSIRTLASYRLGLFLALCFILGGTSQDVIAVKIPLYFISIALIADVMTSKKRLPYKGLIAAPIVIGGLLLLLHLVYLIPLPPGLWSGLEGRDIVERGFNSAQIALPFLPLSLTPEKTLYAIFDFLPVIAVFFIAVLAPRQNEIENALKVIIGFAIVAVFLGLFQVLGGSKALYLYDISNFGYPVGFFSNANHQASFLAMILPITLYFALNKLRTDKNGSAISQEQSLICLIASVLIALGIIIAGSLMGYILLALVIFFTLLNLRAKARITFIGLAVFGVILSAVIIDSYFFGNQIESLLSRFTVESSLSRPAMYATTWEATKDFGFWGTGPGSFYNIYVMKENQTALSTFYAPQAHNDYLQTYLEFGLLGVIVILAFLAYYGAAIFTYIKNFSHSERWTGVLLIGILCPVLHSSIDYPLRTIAVAVLLTFYLSLMVTKDA</sequence>
<comment type="subcellular location">
    <subcellularLocation>
        <location evidence="1">Membrane</location>
        <topology evidence="1">Multi-pass membrane protein</topology>
    </subcellularLocation>
</comment>
<feature type="transmembrane region" description="Helical" evidence="5">
    <location>
        <begin position="253"/>
        <end position="270"/>
    </location>
</feature>
<protein>
    <submittedName>
        <fullName evidence="7">O-antigen ligase</fullName>
    </submittedName>
</protein>
<feature type="transmembrane region" description="Helical" evidence="5">
    <location>
        <begin position="277"/>
        <end position="298"/>
    </location>
</feature>
<keyword evidence="3 5" id="KW-1133">Transmembrane helix</keyword>
<dbReference type="InterPro" id="IPR007016">
    <property type="entry name" value="O-antigen_ligase-rel_domated"/>
</dbReference>
<keyword evidence="2 5" id="KW-0812">Transmembrane</keyword>
<gene>
    <name evidence="7" type="ORF">DES40_1865</name>
</gene>
<feature type="transmembrane region" description="Helical" evidence="5">
    <location>
        <begin position="428"/>
        <end position="444"/>
    </location>
</feature>
<feature type="transmembrane region" description="Helical" evidence="5">
    <location>
        <begin position="36"/>
        <end position="53"/>
    </location>
</feature>
<feature type="transmembrane region" description="Helical" evidence="5">
    <location>
        <begin position="124"/>
        <end position="144"/>
    </location>
</feature>
<feature type="transmembrane region" description="Helical" evidence="5">
    <location>
        <begin position="156"/>
        <end position="180"/>
    </location>
</feature>
<keyword evidence="8" id="KW-1185">Reference proteome</keyword>
<feature type="transmembrane region" description="Helical" evidence="5">
    <location>
        <begin position="200"/>
        <end position="216"/>
    </location>
</feature>
<comment type="caution">
    <text evidence="7">The sequence shown here is derived from an EMBL/GenBank/DDBJ whole genome shotgun (WGS) entry which is preliminary data.</text>
</comment>
<feature type="transmembrane region" description="Helical" evidence="5">
    <location>
        <begin position="12"/>
        <end position="30"/>
    </location>
</feature>
<dbReference type="EMBL" id="RBII01000002">
    <property type="protein sequence ID" value="RKQ69084.1"/>
    <property type="molecule type" value="Genomic_DNA"/>
</dbReference>